<gene>
    <name evidence="2" type="ORF">NCTC9702_00934</name>
</gene>
<feature type="domain" description="Polysaccharide biosynthesis enzyme WcbI" evidence="1">
    <location>
        <begin position="4"/>
        <end position="137"/>
    </location>
</feature>
<keyword evidence="2" id="KW-0808">Transferase</keyword>
<evidence type="ECO:0000259" key="1">
    <source>
        <dbReference type="Pfam" id="PF18588"/>
    </source>
</evidence>
<name>A0A447XRW6_ECOLX</name>
<dbReference type="InterPro" id="IPR041307">
    <property type="entry name" value="WcbI"/>
</dbReference>
<dbReference type="Pfam" id="PF18588">
    <property type="entry name" value="WcbI"/>
    <property type="match status" value="1"/>
</dbReference>
<dbReference type="AlphaFoldDB" id="A0A447XRW6"/>
<evidence type="ECO:0000313" key="3">
    <source>
        <dbReference type="Proteomes" id="UP000277930"/>
    </source>
</evidence>
<protein>
    <submittedName>
        <fullName evidence="2">Putative capsule O-acetyl transferase</fullName>
    </submittedName>
</protein>
<dbReference type="GO" id="GO:0016740">
    <property type="term" value="F:transferase activity"/>
    <property type="evidence" value="ECO:0007669"/>
    <property type="project" value="UniProtKB-KW"/>
</dbReference>
<dbReference type="Gene3D" id="3.40.50.12080">
    <property type="match status" value="1"/>
</dbReference>
<proteinExistence type="predicted"/>
<reference evidence="2 3" key="1">
    <citation type="submission" date="2018-12" db="EMBL/GenBank/DDBJ databases">
        <authorList>
            <consortium name="Pathogen Informatics"/>
        </authorList>
    </citation>
    <scope>NUCLEOTIDE SEQUENCE [LARGE SCALE GENOMIC DNA]</scope>
    <source>
        <strain evidence="2 3">NCTC9702</strain>
    </source>
</reference>
<dbReference type="EMBL" id="LR134246">
    <property type="protein sequence ID" value="VED33684.1"/>
    <property type="molecule type" value="Genomic_DNA"/>
</dbReference>
<dbReference type="Proteomes" id="UP000277930">
    <property type="component" value="Chromosome 1"/>
</dbReference>
<organism evidence="2 3">
    <name type="scientific">Escherichia coli</name>
    <dbReference type="NCBI Taxonomy" id="562"/>
    <lineage>
        <taxon>Bacteria</taxon>
        <taxon>Pseudomonadati</taxon>
        <taxon>Pseudomonadota</taxon>
        <taxon>Gammaproteobacteria</taxon>
        <taxon>Enterobacterales</taxon>
        <taxon>Enterobacteriaceae</taxon>
        <taxon>Escherichia</taxon>
    </lineage>
</organism>
<sequence length="144" mass="16998">MKKLCMIYGNCQHTHLQNFLEQTDFINYFNLVKVKDVYLKDKSYLDDDTLSKIDLFIYQHVSSTFDPFFCTDHICSKLRSDCIRISIPNFWLSAYFPQHSQNPVIRPNRKYSISPSGIFPYGDKNINSLLLANIRTENIIKNRF</sequence>
<evidence type="ECO:0000313" key="2">
    <source>
        <dbReference type="EMBL" id="VED33684.1"/>
    </source>
</evidence>
<accession>A0A447XRW6</accession>